<gene>
    <name evidence="1" type="ORF">AVEN_203044_1</name>
</gene>
<evidence type="ECO:0000313" key="1">
    <source>
        <dbReference type="EMBL" id="GBM92239.1"/>
    </source>
</evidence>
<comment type="caution">
    <text evidence="1">The sequence shown here is derived from an EMBL/GenBank/DDBJ whole genome shotgun (WGS) entry which is preliminary data.</text>
</comment>
<accession>A0A4Y2JS15</accession>
<name>A0A4Y2JS15_ARAVE</name>
<dbReference type="EMBL" id="BGPR01003772">
    <property type="protein sequence ID" value="GBM92239.1"/>
    <property type="molecule type" value="Genomic_DNA"/>
</dbReference>
<proteinExistence type="predicted"/>
<dbReference type="Proteomes" id="UP000499080">
    <property type="component" value="Unassembled WGS sequence"/>
</dbReference>
<sequence>MRKRRNAVFTFIRRSSSSAVLPKSVIRFVKEFCLQPFSSELTNYRRNSDCCYRQTKKLLLLELQMGNVAFQAFDFGKTFDLKANNGNKIAKMAFMRCELKLNRQWNLILGV</sequence>
<protein>
    <submittedName>
        <fullName evidence="1">Uncharacterized protein</fullName>
    </submittedName>
</protein>
<keyword evidence="2" id="KW-1185">Reference proteome</keyword>
<evidence type="ECO:0000313" key="2">
    <source>
        <dbReference type="Proteomes" id="UP000499080"/>
    </source>
</evidence>
<dbReference type="AlphaFoldDB" id="A0A4Y2JS15"/>
<reference evidence="1 2" key="1">
    <citation type="journal article" date="2019" name="Sci. Rep.">
        <title>Orb-weaving spider Araneus ventricosus genome elucidates the spidroin gene catalogue.</title>
        <authorList>
            <person name="Kono N."/>
            <person name="Nakamura H."/>
            <person name="Ohtoshi R."/>
            <person name="Moran D.A.P."/>
            <person name="Shinohara A."/>
            <person name="Yoshida Y."/>
            <person name="Fujiwara M."/>
            <person name="Mori M."/>
            <person name="Tomita M."/>
            <person name="Arakawa K."/>
        </authorList>
    </citation>
    <scope>NUCLEOTIDE SEQUENCE [LARGE SCALE GENOMIC DNA]</scope>
</reference>
<organism evidence="1 2">
    <name type="scientific">Araneus ventricosus</name>
    <name type="common">Orbweaver spider</name>
    <name type="synonym">Epeira ventricosa</name>
    <dbReference type="NCBI Taxonomy" id="182803"/>
    <lineage>
        <taxon>Eukaryota</taxon>
        <taxon>Metazoa</taxon>
        <taxon>Ecdysozoa</taxon>
        <taxon>Arthropoda</taxon>
        <taxon>Chelicerata</taxon>
        <taxon>Arachnida</taxon>
        <taxon>Araneae</taxon>
        <taxon>Araneomorphae</taxon>
        <taxon>Entelegynae</taxon>
        <taxon>Araneoidea</taxon>
        <taxon>Araneidae</taxon>
        <taxon>Araneus</taxon>
    </lineage>
</organism>